<accession>A0ABY5LUN0</accession>
<sequence length="170" mass="18247">MDELNKQLSAFGISPEEISKQLSSMGISFDEIAKKTASIGVPSIILAVAFTSFGGTGLTVTLATALAGSIGVIGDNLTGYGIEMILTTVYVERRKTEAEEALYREIDILPLTDALKIKLKSQLAQVKVTDNTTDNISTENSANGSTNQNSDRCQVEETQREPQQVMSVAK</sequence>
<evidence type="ECO:0000313" key="2">
    <source>
        <dbReference type="EMBL" id="UUO14556.1"/>
    </source>
</evidence>
<dbReference type="RefSeq" id="WP_257120856.1">
    <property type="nucleotide sequence ID" value="NZ_CP099464.1"/>
</dbReference>
<dbReference type="EMBL" id="CP099464">
    <property type="protein sequence ID" value="UUO14556.1"/>
    <property type="molecule type" value="Genomic_DNA"/>
</dbReference>
<feature type="compositionally biased region" description="Polar residues" evidence="1">
    <location>
        <begin position="161"/>
        <end position="170"/>
    </location>
</feature>
<keyword evidence="3" id="KW-1185">Reference proteome</keyword>
<protein>
    <submittedName>
        <fullName evidence="2">Uncharacterized protein</fullName>
    </submittedName>
</protein>
<evidence type="ECO:0000313" key="3">
    <source>
        <dbReference type="Proteomes" id="UP001057561"/>
    </source>
</evidence>
<dbReference type="Proteomes" id="UP001057561">
    <property type="component" value="Chromosome"/>
</dbReference>
<feature type="region of interest" description="Disordered" evidence="1">
    <location>
        <begin position="133"/>
        <end position="170"/>
    </location>
</feature>
<name>A0ABY5LUN0_9CYAN</name>
<gene>
    <name evidence="2" type="ORF">NG743_21380</name>
</gene>
<reference evidence="2" key="1">
    <citation type="submission" date="2022-06" db="EMBL/GenBank/DDBJ databases">
        <title>Nostosin G and Spiroidesin B from the Cyanobacterium Dolichospermum sp. NIES-1697.</title>
        <authorList>
            <person name="Phan C.-S."/>
            <person name="Mehjabin J.J."/>
            <person name="Anas A.R.J."/>
            <person name="Hayasaka M."/>
            <person name="Onoki R."/>
            <person name="Wang J."/>
            <person name="Umezawa T."/>
            <person name="Washio K."/>
            <person name="Morikawa M."/>
            <person name="Okino T."/>
        </authorList>
    </citation>
    <scope>NUCLEOTIDE SEQUENCE</scope>
    <source>
        <strain evidence="2">NIES-1697</strain>
    </source>
</reference>
<evidence type="ECO:0000256" key="1">
    <source>
        <dbReference type="SAM" id="MobiDB-lite"/>
    </source>
</evidence>
<organism evidence="2 3">
    <name type="scientific">Dolichospermum heterosporum TAC447</name>
    <dbReference type="NCBI Taxonomy" id="747523"/>
    <lineage>
        <taxon>Bacteria</taxon>
        <taxon>Bacillati</taxon>
        <taxon>Cyanobacteriota</taxon>
        <taxon>Cyanophyceae</taxon>
        <taxon>Nostocales</taxon>
        <taxon>Aphanizomenonaceae</taxon>
        <taxon>Dolichospermum</taxon>
        <taxon>Dolichospermum heterosporum</taxon>
    </lineage>
</organism>
<feature type="compositionally biased region" description="Polar residues" evidence="1">
    <location>
        <begin position="133"/>
        <end position="152"/>
    </location>
</feature>
<proteinExistence type="predicted"/>